<evidence type="ECO:0000256" key="1">
    <source>
        <dbReference type="SAM" id="MobiDB-lite"/>
    </source>
</evidence>
<evidence type="ECO:0000313" key="4">
    <source>
        <dbReference type="Proteomes" id="UP001295423"/>
    </source>
</evidence>
<feature type="compositionally biased region" description="Basic and acidic residues" evidence="1">
    <location>
        <begin position="1"/>
        <end position="10"/>
    </location>
</feature>
<sequence>MSARQLKEASAEDQSSDDDSDEAGPKASARDRSSKNRDGNGTNRRDSSAPSQRALVAAPTDVICGRGIHIANHRGNLDLHLMVNNYRDAYLASRRPEKTKIIKHVLKEMKSTGARFIRKVTDGSSADTWEEVDYATAYKKVSHALRLRTVNESNGKSISAADAVHPQVDPYGEPDQIIPRRAVLPVGQHDPLSSQLHSSIGIASHPLSSQLHAPSAIPSHPSSGHLHAPSGIASRPSSGHLHPPTSGIPSHPLSGQLPPIPNGGASHTAGVPPPQLGGDPSLHQIYRQVYWNTLYALQQQSEQPPEKPPPPNR</sequence>
<feature type="compositionally biased region" description="Basic and acidic residues" evidence="1">
    <location>
        <begin position="28"/>
        <end position="47"/>
    </location>
</feature>
<feature type="compositionally biased region" description="Low complexity" evidence="1">
    <location>
        <begin position="212"/>
        <end position="223"/>
    </location>
</feature>
<keyword evidence="4" id="KW-1185">Reference proteome</keyword>
<protein>
    <recommendedName>
        <fullName evidence="2">DUF6824 domain-containing protein</fullName>
    </recommendedName>
</protein>
<evidence type="ECO:0000313" key="3">
    <source>
        <dbReference type="EMBL" id="CAJ1952795.1"/>
    </source>
</evidence>
<dbReference type="AlphaFoldDB" id="A0AAD2FTR5"/>
<feature type="domain" description="DUF6824" evidence="2">
    <location>
        <begin position="61"/>
        <end position="146"/>
    </location>
</feature>
<feature type="region of interest" description="Disordered" evidence="1">
    <location>
        <begin position="1"/>
        <end position="54"/>
    </location>
</feature>
<accession>A0AAD2FTR5</accession>
<dbReference type="Proteomes" id="UP001295423">
    <property type="component" value="Unassembled WGS sequence"/>
</dbReference>
<evidence type="ECO:0000259" key="2">
    <source>
        <dbReference type="Pfam" id="PF20710"/>
    </source>
</evidence>
<gene>
    <name evidence="3" type="ORF">CYCCA115_LOCUS13720</name>
</gene>
<name>A0AAD2FTR5_9STRA</name>
<comment type="caution">
    <text evidence="3">The sequence shown here is derived from an EMBL/GenBank/DDBJ whole genome shotgun (WGS) entry which is preliminary data.</text>
</comment>
<dbReference type="EMBL" id="CAKOGP040001814">
    <property type="protein sequence ID" value="CAJ1952795.1"/>
    <property type="molecule type" value="Genomic_DNA"/>
</dbReference>
<dbReference type="InterPro" id="IPR049227">
    <property type="entry name" value="DUF6824"/>
</dbReference>
<feature type="region of interest" description="Disordered" evidence="1">
    <location>
        <begin position="209"/>
        <end position="281"/>
    </location>
</feature>
<proteinExistence type="predicted"/>
<organism evidence="3 4">
    <name type="scientific">Cylindrotheca closterium</name>
    <dbReference type="NCBI Taxonomy" id="2856"/>
    <lineage>
        <taxon>Eukaryota</taxon>
        <taxon>Sar</taxon>
        <taxon>Stramenopiles</taxon>
        <taxon>Ochrophyta</taxon>
        <taxon>Bacillariophyta</taxon>
        <taxon>Bacillariophyceae</taxon>
        <taxon>Bacillariophycidae</taxon>
        <taxon>Bacillariales</taxon>
        <taxon>Bacillariaceae</taxon>
        <taxon>Cylindrotheca</taxon>
    </lineage>
</organism>
<dbReference type="Pfam" id="PF20710">
    <property type="entry name" value="DUF6824"/>
    <property type="match status" value="1"/>
</dbReference>
<reference evidence="3" key="1">
    <citation type="submission" date="2023-08" db="EMBL/GenBank/DDBJ databases">
        <authorList>
            <person name="Audoor S."/>
            <person name="Bilcke G."/>
        </authorList>
    </citation>
    <scope>NUCLEOTIDE SEQUENCE</scope>
</reference>